<evidence type="ECO:0000256" key="2">
    <source>
        <dbReference type="SAM" id="Phobius"/>
    </source>
</evidence>
<dbReference type="InterPro" id="IPR036890">
    <property type="entry name" value="HATPase_C_sf"/>
</dbReference>
<keyword evidence="2" id="KW-1133">Transmembrane helix</keyword>
<feature type="transmembrane region" description="Helical" evidence="2">
    <location>
        <begin position="12"/>
        <end position="30"/>
    </location>
</feature>
<feature type="coiled-coil region" evidence="1">
    <location>
        <begin position="73"/>
        <end position="100"/>
    </location>
</feature>
<evidence type="ECO:0000313" key="5">
    <source>
        <dbReference type="Proteomes" id="UP001198893"/>
    </source>
</evidence>
<feature type="transmembrane region" description="Helical" evidence="2">
    <location>
        <begin position="36"/>
        <end position="56"/>
    </location>
</feature>
<dbReference type="SUPFAM" id="SSF55874">
    <property type="entry name" value="ATPase domain of HSP90 chaperone/DNA topoisomerase II/histidine kinase"/>
    <property type="match status" value="1"/>
</dbReference>
<feature type="domain" description="Histidine kinase/HSP90-like ATPase" evidence="3">
    <location>
        <begin position="205"/>
        <end position="302"/>
    </location>
</feature>
<dbReference type="AlphaFoldDB" id="A0AAW4WEH3"/>
<keyword evidence="2" id="KW-0812">Transmembrane</keyword>
<sequence>MPFLYQIGSSATGFILSCFILLIVTIISFYDSIPDMQFLFLLIALFLIGLLLYCWWRFRITRDYREKLRQAELKALQNELIEKDNRIRKLEENNDALAKIIHKDNKLIPAMELAVCEYLEDGTTDGDTRKKGEQLASGLKTMAQDRKGTLNSYRHDEHALPATGVCVLDALFTYMQQRALAQNINFSLHITGNIVKMTEDIISGEDLSHLLADLLENAMIAIGDNEVRSLSVCLCHDEDTSTLEISDSGNAFDVQLFEDFGQTRHTTHKDSGGSGIGLMDIWKIKKQYRASLHIIEYTPGTSIFTKKIALFFDQKNHYLIQSYRRNEIERVHMRNDMFVLQSD</sequence>
<name>A0AAW4WEH3_9FIRM</name>
<dbReference type="InterPro" id="IPR003594">
    <property type="entry name" value="HATPase_dom"/>
</dbReference>
<protein>
    <submittedName>
        <fullName evidence="4">GHKL domain-containing protein</fullName>
    </submittedName>
</protein>
<proteinExistence type="predicted"/>
<keyword evidence="2" id="KW-0472">Membrane</keyword>
<reference evidence="4" key="1">
    <citation type="submission" date="2021-10" db="EMBL/GenBank/DDBJ databases">
        <title>Anaerobic single-cell dispensing facilitates the cultivation of human gut bacteria.</title>
        <authorList>
            <person name="Afrizal A."/>
        </authorList>
    </citation>
    <scope>NUCLEOTIDE SEQUENCE</scope>
    <source>
        <strain evidence="4">CLA-AA-H204</strain>
    </source>
</reference>
<dbReference type="Gene3D" id="3.30.565.10">
    <property type="entry name" value="Histidine kinase-like ATPase, C-terminal domain"/>
    <property type="match status" value="1"/>
</dbReference>
<organism evidence="4 5">
    <name type="scientific">Roseburia amylophila</name>
    <dbReference type="NCBI Taxonomy" id="2981794"/>
    <lineage>
        <taxon>Bacteria</taxon>
        <taxon>Bacillati</taxon>
        <taxon>Bacillota</taxon>
        <taxon>Clostridia</taxon>
        <taxon>Lachnospirales</taxon>
        <taxon>Lachnospiraceae</taxon>
        <taxon>Roseburia</taxon>
    </lineage>
</organism>
<dbReference type="Pfam" id="PF02518">
    <property type="entry name" value="HATPase_c"/>
    <property type="match status" value="1"/>
</dbReference>
<keyword evidence="1" id="KW-0175">Coiled coil</keyword>
<gene>
    <name evidence="4" type="ORF">LKD47_05260</name>
</gene>
<evidence type="ECO:0000259" key="3">
    <source>
        <dbReference type="Pfam" id="PF02518"/>
    </source>
</evidence>
<dbReference type="RefSeq" id="WP_227709845.1">
    <property type="nucleotide sequence ID" value="NZ_JAJEQW010000004.1"/>
</dbReference>
<accession>A0AAW4WEH3</accession>
<evidence type="ECO:0000313" key="4">
    <source>
        <dbReference type="EMBL" id="MCC2241714.1"/>
    </source>
</evidence>
<comment type="caution">
    <text evidence="4">The sequence shown here is derived from an EMBL/GenBank/DDBJ whole genome shotgun (WGS) entry which is preliminary data.</text>
</comment>
<dbReference type="Proteomes" id="UP001198893">
    <property type="component" value="Unassembled WGS sequence"/>
</dbReference>
<evidence type="ECO:0000256" key="1">
    <source>
        <dbReference type="SAM" id="Coils"/>
    </source>
</evidence>
<dbReference type="EMBL" id="JAJEQW010000004">
    <property type="protein sequence ID" value="MCC2241714.1"/>
    <property type="molecule type" value="Genomic_DNA"/>
</dbReference>